<gene>
    <name evidence="3" type="ORF">KIN13_19380</name>
</gene>
<protein>
    <recommendedName>
        <fullName evidence="5">ABC transporter ATP-binding protein</fullName>
    </recommendedName>
</protein>
<dbReference type="EMBL" id="JAHBND010000935">
    <property type="protein sequence ID" value="MBS7675571.1"/>
    <property type="molecule type" value="Genomic_DNA"/>
</dbReference>
<reference evidence="3" key="2">
    <citation type="submission" date="2023-08" db="EMBL/GenBank/DDBJ databases">
        <title>Vibrio cholerae Outbreaks in Tanzania Exemplify Founder Flush: Simultaneous Increases in Population Size and Genetic Diversity.</title>
        <authorList>
            <person name="Debes A.K."/>
            <person name="Mohammed A."/>
            <person name="Maseke I."/>
            <person name="Almeida M."/>
            <person name="Li S."/>
            <person name="Matimba H."/>
            <person name="Joachim A."/>
            <person name="Mizinduko M."/>
            <person name="Nyanga S."/>
            <person name="Kelly M."/>
            <person name="Kachwamba Y."/>
            <person name="Schaffer A.M."/>
            <person name="Nyanga A.S."/>
            <person name="Mghamba J."/>
            <person name="Mosha F.S."/>
            <person name="Sack D.A."/>
            <person name="Stine O.C."/>
        </authorList>
    </citation>
    <scope>NUCLEOTIDE SEQUENCE</scope>
    <source>
        <strain evidence="3">TDS0091212</strain>
    </source>
</reference>
<feature type="non-terminal residue" evidence="3">
    <location>
        <position position="1"/>
    </location>
</feature>
<comment type="caution">
    <text evidence="3">The sequence shown here is derived from an EMBL/GenBank/DDBJ whole genome shotgun (WGS) entry which is preliminary data.</text>
</comment>
<sequence>LDTLLRGDLSYIIGFGRLIPFVLLGLLGTSESASVWDGAIFWLSIPLLAAVLALPRAYVSYKAVGRSLEALSDLYQHSSGESVSRTAAADQPPGVIE</sequence>
<evidence type="ECO:0000256" key="2">
    <source>
        <dbReference type="SAM" id="Phobius"/>
    </source>
</evidence>
<evidence type="ECO:0000313" key="4">
    <source>
        <dbReference type="Proteomes" id="UP001196338"/>
    </source>
</evidence>
<dbReference type="RefSeq" id="WP_213421488.1">
    <property type="nucleotide sequence ID" value="NZ_JAHBND010000935.1"/>
</dbReference>
<feature type="region of interest" description="Disordered" evidence="1">
    <location>
        <begin position="76"/>
        <end position="97"/>
    </location>
</feature>
<keyword evidence="2" id="KW-0812">Transmembrane</keyword>
<feature type="transmembrane region" description="Helical" evidence="2">
    <location>
        <begin position="39"/>
        <end position="59"/>
    </location>
</feature>
<evidence type="ECO:0008006" key="5">
    <source>
        <dbReference type="Google" id="ProtNLM"/>
    </source>
</evidence>
<organism evidence="3 4">
    <name type="scientific">Vibrio cholerae</name>
    <dbReference type="NCBI Taxonomy" id="666"/>
    <lineage>
        <taxon>Bacteria</taxon>
        <taxon>Pseudomonadati</taxon>
        <taxon>Pseudomonadota</taxon>
        <taxon>Gammaproteobacteria</taxon>
        <taxon>Vibrionales</taxon>
        <taxon>Vibrionaceae</taxon>
        <taxon>Vibrio</taxon>
    </lineage>
</organism>
<reference evidence="3" key="1">
    <citation type="submission" date="2021-05" db="EMBL/GenBank/DDBJ databases">
        <authorList>
            <person name="Stine C."/>
        </authorList>
    </citation>
    <scope>NUCLEOTIDE SEQUENCE</scope>
    <source>
        <strain evidence="3">TDS0091212</strain>
    </source>
</reference>
<feature type="transmembrane region" description="Helical" evidence="2">
    <location>
        <begin position="9"/>
        <end position="27"/>
    </location>
</feature>
<keyword evidence="2" id="KW-0472">Membrane</keyword>
<feature type="compositionally biased region" description="Polar residues" evidence="1">
    <location>
        <begin position="76"/>
        <end position="85"/>
    </location>
</feature>
<dbReference type="Proteomes" id="UP001196338">
    <property type="component" value="Unassembled WGS sequence"/>
</dbReference>
<evidence type="ECO:0000313" key="3">
    <source>
        <dbReference type="EMBL" id="MBS7675571.1"/>
    </source>
</evidence>
<accession>A0AAW4KWL1</accession>
<dbReference type="AlphaFoldDB" id="A0AAW4KWL1"/>
<evidence type="ECO:0000256" key="1">
    <source>
        <dbReference type="SAM" id="MobiDB-lite"/>
    </source>
</evidence>
<feature type="non-terminal residue" evidence="3">
    <location>
        <position position="97"/>
    </location>
</feature>
<name>A0AAW4KWL1_VIBCL</name>
<keyword evidence="2" id="KW-1133">Transmembrane helix</keyword>
<proteinExistence type="predicted"/>